<accession>B0BYQ7</accession>
<dbReference type="AlphaFoldDB" id="B0BYQ7"/>
<reference evidence="2 3" key="1">
    <citation type="journal article" date="2008" name="Proc. Natl. Acad. Sci. U.S.A.">
        <title>Niche adaptation and genome expansion in the chlorophyll d-producing cyanobacterium Acaryochloris marina.</title>
        <authorList>
            <person name="Swingley W.D."/>
            <person name="Chen M."/>
            <person name="Cheung P.C."/>
            <person name="Conrad A.L."/>
            <person name="Dejesa L.C."/>
            <person name="Hao J."/>
            <person name="Honchak B.M."/>
            <person name="Karbach L.E."/>
            <person name="Kurdoglu A."/>
            <person name="Lahiri S."/>
            <person name="Mastrian S.D."/>
            <person name="Miyashita H."/>
            <person name="Page L."/>
            <person name="Ramakrishna P."/>
            <person name="Satoh S."/>
            <person name="Sattley W.M."/>
            <person name="Shimada Y."/>
            <person name="Taylor H.L."/>
            <person name="Tomo T."/>
            <person name="Tsuchiya T."/>
            <person name="Wang Z.T."/>
            <person name="Raymond J."/>
            <person name="Mimuro M."/>
            <person name="Blankenship R.E."/>
            <person name="Touchman J.W."/>
        </authorList>
    </citation>
    <scope>NUCLEOTIDE SEQUENCE [LARGE SCALE GENOMIC DNA]</scope>
    <source>
        <strain evidence="3">MBIC 11017</strain>
    </source>
</reference>
<dbReference type="HOGENOM" id="CLU_129719_0_0_3"/>
<evidence type="ECO:0000313" key="3">
    <source>
        <dbReference type="Proteomes" id="UP000000268"/>
    </source>
</evidence>
<evidence type="ECO:0000313" key="2">
    <source>
        <dbReference type="EMBL" id="ABW27073.1"/>
    </source>
</evidence>
<sequence length="158" mass="16967">MVINAMHTLFHCGLSLMIGLASLSPAAAMSFATHPIMFPQSGNHIFWVAQGVMQSETSPQSGSLPDSIQQAVLQDLAQQTGDAPDQFQIIQAQAQTWPDGCLGLATPDVFCTMALVEGWQVQVSNGSQTWTYRTDAFGDVVKLEPATASSPKNNSQNR</sequence>
<proteinExistence type="predicted"/>
<gene>
    <name evidence="2" type="ordered locus">AM1_2058</name>
</gene>
<evidence type="ECO:0000256" key="1">
    <source>
        <dbReference type="SAM" id="SignalP"/>
    </source>
</evidence>
<dbReference type="eggNOG" id="COG3266">
    <property type="taxonomic scope" value="Bacteria"/>
</dbReference>
<feature type="signal peptide" evidence="1">
    <location>
        <begin position="1"/>
        <end position="27"/>
    </location>
</feature>
<dbReference type="EMBL" id="CP000828">
    <property type="protein sequence ID" value="ABW27073.1"/>
    <property type="molecule type" value="Genomic_DNA"/>
</dbReference>
<organism evidence="2 3">
    <name type="scientific">Acaryochloris marina (strain MBIC 11017)</name>
    <dbReference type="NCBI Taxonomy" id="329726"/>
    <lineage>
        <taxon>Bacteria</taxon>
        <taxon>Bacillati</taxon>
        <taxon>Cyanobacteriota</taxon>
        <taxon>Cyanophyceae</taxon>
        <taxon>Acaryochloridales</taxon>
        <taxon>Acaryochloridaceae</taxon>
        <taxon>Acaryochloris</taxon>
    </lineage>
</organism>
<protein>
    <submittedName>
        <fullName evidence="2">Uncharacterized protein</fullName>
    </submittedName>
</protein>
<feature type="chain" id="PRO_5002748356" evidence="1">
    <location>
        <begin position="28"/>
        <end position="158"/>
    </location>
</feature>
<dbReference type="KEGG" id="amr:AM1_2058"/>
<keyword evidence="3" id="KW-1185">Reference proteome</keyword>
<dbReference type="Proteomes" id="UP000000268">
    <property type="component" value="Chromosome"/>
</dbReference>
<name>B0BYQ7_ACAM1</name>
<dbReference type="STRING" id="329726.AM1_2058"/>
<keyword evidence="1" id="KW-0732">Signal</keyword>